<comment type="caution">
    <text evidence="2">The sequence shown here is derived from an EMBL/GenBank/DDBJ whole genome shotgun (WGS) entry which is preliminary data.</text>
</comment>
<evidence type="ECO:0000313" key="3">
    <source>
        <dbReference type="Proteomes" id="UP000265520"/>
    </source>
</evidence>
<feature type="region of interest" description="Disordered" evidence="1">
    <location>
        <begin position="1"/>
        <end position="78"/>
    </location>
</feature>
<dbReference type="Proteomes" id="UP000265520">
    <property type="component" value="Unassembled WGS sequence"/>
</dbReference>
<feature type="non-terminal residue" evidence="2">
    <location>
        <position position="1"/>
    </location>
</feature>
<evidence type="ECO:0000313" key="2">
    <source>
        <dbReference type="EMBL" id="MCI49975.1"/>
    </source>
</evidence>
<feature type="compositionally biased region" description="Low complexity" evidence="1">
    <location>
        <begin position="16"/>
        <end position="27"/>
    </location>
</feature>
<proteinExistence type="predicted"/>
<dbReference type="EMBL" id="LXQA010409600">
    <property type="protein sequence ID" value="MCI49975.1"/>
    <property type="molecule type" value="Genomic_DNA"/>
</dbReference>
<feature type="compositionally biased region" description="Polar residues" evidence="1">
    <location>
        <begin position="59"/>
        <end position="78"/>
    </location>
</feature>
<organism evidence="2 3">
    <name type="scientific">Trifolium medium</name>
    <dbReference type="NCBI Taxonomy" id="97028"/>
    <lineage>
        <taxon>Eukaryota</taxon>
        <taxon>Viridiplantae</taxon>
        <taxon>Streptophyta</taxon>
        <taxon>Embryophyta</taxon>
        <taxon>Tracheophyta</taxon>
        <taxon>Spermatophyta</taxon>
        <taxon>Magnoliopsida</taxon>
        <taxon>eudicotyledons</taxon>
        <taxon>Gunneridae</taxon>
        <taxon>Pentapetalae</taxon>
        <taxon>rosids</taxon>
        <taxon>fabids</taxon>
        <taxon>Fabales</taxon>
        <taxon>Fabaceae</taxon>
        <taxon>Papilionoideae</taxon>
        <taxon>50 kb inversion clade</taxon>
        <taxon>NPAAA clade</taxon>
        <taxon>Hologalegina</taxon>
        <taxon>IRL clade</taxon>
        <taxon>Trifolieae</taxon>
        <taxon>Trifolium</taxon>
    </lineage>
</organism>
<evidence type="ECO:0000256" key="1">
    <source>
        <dbReference type="SAM" id="MobiDB-lite"/>
    </source>
</evidence>
<keyword evidence="3" id="KW-1185">Reference proteome</keyword>
<name>A0A392SPM5_9FABA</name>
<dbReference type="AlphaFoldDB" id="A0A392SPM5"/>
<protein>
    <submittedName>
        <fullName evidence="2">Uncharacterized protein</fullName>
    </submittedName>
</protein>
<accession>A0A392SPM5</accession>
<sequence>NNETGIVEPNGTRNTNGQGNSDRGNNGNRRRGGIHQTHVPVATRVARTTPTKMNEEGDQPSSGTDPIHSGETSQVRNV</sequence>
<reference evidence="2 3" key="1">
    <citation type="journal article" date="2018" name="Front. Plant Sci.">
        <title>Red Clover (Trifolium pratense) and Zigzag Clover (T. medium) - A Picture of Genomic Similarities and Differences.</title>
        <authorList>
            <person name="Dluhosova J."/>
            <person name="Istvanek J."/>
            <person name="Nedelnik J."/>
            <person name="Repkova J."/>
        </authorList>
    </citation>
    <scope>NUCLEOTIDE SEQUENCE [LARGE SCALE GENOMIC DNA]</scope>
    <source>
        <strain evidence="3">cv. 10/8</strain>
        <tissue evidence="2">Leaf</tissue>
    </source>
</reference>